<keyword evidence="2" id="KW-1133">Transmembrane helix</keyword>
<feature type="compositionally biased region" description="Basic and acidic residues" evidence="1">
    <location>
        <begin position="111"/>
        <end position="124"/>
    </location>
</feature>
<protein>
    <submittedName>
        <fullName evidence="3">Uncharacterized protein</fullName>
    </submittedName>
</protein>
<keyword evidence="4" id="KW-1185">Reference proteome</keyword>
<dbReference type="RefSeq" id="WP_093035299.1">
    <property type="nucleotide sequence ID" value="NZ_FNNZ01000019.1"/>
</dbReference>
<accession>A0A1H3ADH0</accession>
<keyword evidence="2" id="KW-0812">Transmembrane</keyword>
<evidence type="ECO:0000313" key="4">
    <source>
        <dbReference type="Proteomes" id="UP000198816"/>
    </source>
</evidence>
<feature type="region of interest" description="Disordered" evidence="1">
    <location>
        <begin position="111"/>
        <end position="216"/>
    </location>
</feature>
<keyword evidence="2" id="KW-0472">Membrane</keyword>
<sequence>MNRRRDLALAVGAIFFAIFAVTALILVILGIPGRQAEQLGAPAPRPTRQTEWTPSLTAPDPYTPPTGWSEDRAFRYGSEQDRGSVLDGYRFRPLDEREVKRFGWRTDALDDRSTAASGRDDRASDGPVFRQDSGLPDGFTSDRGETPYRFRPIEPRGSPPDPWRPMQDQGSPRGFTDPRLFEPPPQWGATPPLLPPPWPDLYPNLVPQKDHRLTVR</sequence>
<proteinExistence type="predicted"/>
<feature type="compositionally biased region" description="Polar residues" evidence="1">
    <location>
        <begin position="47"/>
        <end position="56"/>
    </location>
</feature>
<dbReference type="STRING" id="1058.SAMN05421783_11924"/>
<reference evidence="4" key="1">
    <citation type="submission" date="2016-10" db="EMBL/GenBank/DDBJ databases">
        <authorList>
            <person name="Varghese N."/>
            <person name="Submissions S."/>
        </authorList>
    </citation>
    <scope>NUCLEOTIDE SEQUENCE [LARGE SCALE GENOMIC DNA]</scope>
    <source>
        <strain evidence="4">DSM 217</strain>
    </source>
</reference>
<dbReference type="AlphaFoldDB" id="A0A1H3ADH0"/>
<evidence type="ECO:0000256" key="1">
    <source>
        <dbReference type="SAM" id="MobiDB-lite"/>
    </source>
</evidence>
<feature type="compositionally biased region" description="Pro residues" evidence="1">
    <location>
        <begin position="181"/>
        <end position="200"/>
    </location>
</feature>
<evidence type="ECO:0000256" key="2">
    <source>
        <dbReference type="SAM" id="Phobius"/>
    </source>
</evidence>
<feature type="compositionally biased region" description="Basic and acidic residues" evidence="1">
    <location>
        <begin position="140"/>
        <end position="154"/>
    </location>
</feature>
<feature type="region of interest" description="Disordered" evidence="1">
    <location>
        <begin position="39"/>
        <end position="70"/>
    </location>
</feature>
<evidence type="ECO:0000313" key="3">
    <source>
        <dbReference type="EMBL" id="SDX27214.1"/>
    </source>
</evidence>
<dbReference type="OrthoDB" id="5764419at2"/>
<organism evidence="3 4">
    <name type="scientific">Thiocapsa roseopersicina</name>
    <dbReference type="NCBI Taxonomy" id="1058"/>
    <lineage>
        <taxon>Bacteria</taxon>
        <taxon>Pseudomonadati</taxon>
        <taxon>Pseudomonadota</taxon>
        <taxon>Gammaproteobacteria</taxon>
        <taxon>Chromatiales</taxon>
        <taxon>Chromatiaceae</taxon>
        <taxon>Thiocapsa</taxon>
    </lineage>
</organism>
<dbReference type="Proteomes" id="UP000198816">
    <property type="component" value="Unassembled WGS sequence"/>
</dbReference>
<feature type="transmembrane region" description="Helical" evidence="2">
    <location>
        <begin position="7"/>
        <end position="31"/>
    </location>
</feature>
<dbReference type="EMBL" id="FNNZ01000019">
    <property type="protein sequence ID" value="SDX27214.1"/>
    <property type="molecule type" value="Genomic_DNA"/>
</dbReference>
<name>A0A1H3ADH0_THIRO</name>
<gene>
    <name evidence="3" type="ORF">SAMN05421783_11924</name>
</gene>